<dbReference type="Pfam" id="PF03572">
    <property type="entry name" value="Peptidase_S41"/>
    <property type="match status" value="1"/>
</dbReference>
<feature type="domain" description="Tail specific protease" evidence="1">
    <location>
        <begin position="298"/>
        <end position="512"/>
    </location>
</feature>
<name>A0A4Z1CAS1_9FLAO</name>
<dbReference type="AlphaFoldDB" id="A0A4Z1CAS1"/>
<dbReference type="Proteomes" id="UP000297998">
    <property type="component" value="Unassembled WGS sequence"/>
</dbReference>
<sequence length="539" mass="62451">MNKFFTLLSITFLSSCVSVQKYNAHIDEKIDTDKLRKDVDFTKEKLLRKHVDIDLYYSKETIANRLDSFKNTIQQPMKPNDFSRELSKVVSSFGHGHTVVTSFSRKITKETKKKYKDSKGPMNLLEFKSLDNHLYLNKNNSKDSTLVLQAEILSINGIKFQDYYNLYNNYRKGDGYITTLSKYMYGNSYLRFVSNEIGVQDSIFISFQKNDSVFTKIVKREYKEKKDKSFKKNSLDTIQKKSNEEQKFAKLSKEQKLKRKQLLDHKKKVKKYFAYSSFSKEYQREISFPDKNDSTTVVLKIKTFSLGNSKKAYPFIFDSINKLNVKNLILDVRNNGGGYVRDANYLYSFLTTRNQRQAVMTDKMRVNSKFGLMKNYFQSFGVIGNTLGLPLAIYKYSESIIKTKKEKDGYYYKVTGKKDFLLQPERYKGNLYVLTNGMSYSATSILSAALQNEGKAIFVGEETGGDYNGTVAGSFNDFKLKNSKLKIYYGMIDFKPNTSRDLKGRGIIPNVPIEITFDDVVKRKDTQLDWILSDIKNKH</sequence>
<dbReference type="PANTHER" id="PTHR32060:SF22">
    <property type="entry name" value="CARBOXYL-TERMINAL-PROCESSING PEPTIDASE 3, CHLOROPLASTIC"/>
    <property type="match status" value="1"/>
</dbReference>
<dbReference type="EMBL" id="SRPE01000003">
    <property type="protein sequence ID" value="TGN29391.1"/>
    <property type="molecule type" value="Genomic_DNA"/>
</dbReference>
<dbReference type="InterPro" id="IPR029045">
    <property type="entry name" value="ClpP/crotonase-like_dom_sf"/>
</dbReference>
<comment type="caution">
    <text evidence="2">The sequence shown here is derived from an EMBL/GenBank/DDBJ whole genome shotgun (WGS) entry which is preliminary data.</text>
</comment>
<gene>
    <name evidence="2" type="ORF">E4J94_05460</name>
</gene>
<dbReference type="OrthoDB" id="5480566at2"/>
<dbReference type="InterPro" id="IPR005151">
    <property type="entry name" value="Tail-specific_protease"/>
</dbReference>
<evidence type="ECO:0000313" key="3">
    <source>
        <dbReference type="Proteomes" id="UP000297998"/>
    </source>
</evidence>
<dbReference type="GO" id="GO:0004175">
    <property type="term" value="F:endopeptidase activity"/>
    <property type="evidence" value="ECO:0007669"/>
    <property type="project" value="TreeGrafter"/>
</dbReference>
<reference evidence="2 3" key="1">
    <citation type="submission" date="2019-03" db="EMBL/GenBank/DDBJ databases">
        <title>Empedobacter tilapiae sp. nov., isolated from an intestine of Nile tilapia Oreochromis niloticus.</title>
        <authorList>
            <person name="Kim Y.-O."/>
            <person name="Yoon J.-H."/>
        </authorList>
    </citation>
    <scope>NUCLEOTIDE SEQUENCE [LARGE SCALE GENOMIC DNA]</scope>
    <source>
        <strain evidence="2 3">MRS2</strain>
    </source>
</reference>
<dbReference type="RefSeq" id="WP_135834843.1">
    <property type="nucleotide sequence ID" value="NZ_SRPE01000003.1"/>
</dbReference>
<organism evidence="2 3">
    <name type="scientific">Empedobacter tilapiae</name>
    <dbReference type="NCBI Taxonomy" id="2491114"/>
    <lineage>
        <taxon>Bacteria</taxon>
        <taxon>Pseudomonadati</taxon>
        <taxon>Bacteroidota</taxon>
        <taxon>Flavobacteriia</taxon>
        <taxon>Flavobacteriales</taxon>
        <taxon>Weeksellaceae</taxon>
        <taxon>Empedobacter</taxon>
    </lineage>
</organism>
<dbReference type="PROSITE" id="PS51257">
    <property type="entry name" value="PROKAR_LIPOPROTEIN"/>
    <property type="match status" value="1"/>
</dbReference>
<dbReference type="GO" id="GO:0006508">
    <property type="term" value="P:proteolysis"/>
    <property type="evidence" value="ECO:0007669"/>
    <property type="project" value="InterPro"/>
</dbReference>
<dbReference type="Gene3D" id="3.90.226.10">
    <property type="entry name" value="2-enoyl-CoA Hydratase, Chain A, domain 1"/>
    <property type="match status" value="1"/>
</dbReference>
<dbReference type="GO" id="GO:0008236">
    <property type="term" value="F:serine-type peptidase activity"/>
    <property type="evidence" value="ECO:0007669"/>
    <property type="project" value="InterPro"/>
</dbReference>
<dbReference type="SUPFAM" id="SSF52096">
    <property type="entry name" value="ClpP/crotonase"/>
    <property type="match status" value="1"/>
</dbReference>
<proteinExistence type="predicted"/>
<protein>
    <recommendedName>
        <fullName evidence="1">Tail specific protease domain-containing protein</fullName>
    </recommendedName>
</protein>
<accession>A0A4Z1CAS1</accession>
<evidence type="ECO:0000259" key="1">
    <source>
        <dbReference type="Pfam" id="PF03572"/>
    </source>
</evidence>
<dbReference type="PANTHER" id="PTHR32060">
    <property type="entry name" value="TAIL-SPECIFIC PROTEASE"/>
    <property type="match status" value="1"/>
</dbReference>
<keyword evidence="3" id="KW-1185">Reference proteome</keyword>
<evidence type="ECO:0000313" key="2">
    <source>
        <dbReference type="EMBL" id="TGN29391.1"/>
    </source>
</evidence>